<feature type="compositionally biased region" description="Basic and acidic residues" evidence="1">
    <location>
        <begin position="160"/>
        <end position="171"/>
    </location>
</feature>
<feature type="compositionally biased region" description="Basic and acidic residues" evidence="1">
    <location>
        <begin position="120"/>
        <end position="133"/>
    </location>
</feature>
<dbReference type="AlphaFoldDB" id="A0A9P6HEP1"/>
<comment type="caution">
    <text evidence="2">The sequence shown here is derived from an EMBL/GenBank/DDBJ whole genome shotgun (WGS) entry which is preliminary data.</text>
</comment>
<reference evidence="2" key="2">
    <citation type="submission" date="2020-11" db="EMBL/GenBank/DDBJ databases">
        <authorList>
            <consortium name="DOE Joint Genome Institute"/>
            <person name="Kuo A."/>
            <person name="Miyauchi S."/>
            <person name="Kiss E."/>
            <person name="Drula E."/>
            <person name="Kohler A."/>
            <person name="Sanchez-Garcia M."/>
            <person name="Andreopoulos B."/>
            <person name="Barry K.W."/>
            <person name="Bonito G."/>
            <person name="Buee M."/>
            <person name="Carver A."/>
            <person name="Chen C."/>
            <person name="Cichocki N."/>
            <person name="Clum A."/>
            <person name="Culley D."/>
            <person name="Crous P.W."/>
            <person name="Fauchery L."/>
            <person name="Girlanda M."/>
            <person name="Hayes R."/>
            <person name="Keri Z."/>
            <person name="Labutti K."/>
            <person name="Lipzen A."/>
            <person name="Lombard V."/>
            <person name="Magnuson J."/>
            <person name="Maillard F."/>
            <person name="Morin E."/>
            <person name="Murat C."/>
            <person name="Nolan M."/>
            <person name="Ohm R."/>
            <person name="Pangilinan J."/>
            <person name="Pereira M."/>
            <person name="Perotto S."/>
            <person name="Peter M."/>
            <person name="Riley R."/>
            <person name="Sitrit Y."/>
            <person name="Stielow B."/>
            <person name="Szollosi G."/>
            <person name="Zifcakova L."/>
            <person name="Stursova M."/>
            <person name="Spatafora J.W."/>
            <person name="Tedersoo L."/>
            <person name="Vaario L.-M."/>
            <person name="Yamada A."/>
            <person name="Yan M."/>
            <person name="Wang P."/>
            <person name="Xu J."/>
            <person name="Bruns T."/>
            <person name="Baldrian P."/>
            <person name="Vilgalys R."/>
            <person name="Henrissat B."/>
            <person name="Grigoriev I.V."/>
            <person name="Hibbett D."/>
            <person name="Nagy L.G."/>
            <person name="Martin F.M."/>
        </authorList>
    </citation>
    <scope>NUCLEOTIDE SEQUENCE</scope>
    <source>
        <strain evidence="2">UH-Tt-Lm1</strain>
    </source>
</reference>
<feature type="region of interest" description="Disordered" evidence="1">
    <location>
        <begin position="81"/>
        <end position="143"/>
    </location>
</feature>
<evidence type="ECO:0000256" key="1">
    <source>
        <dbReference type="SAM" id="MobiDB-lite"/>
    </source>
</evidence>
<organism evidence="2 3">
    <name type="scientific">Thelephora terrestris</name>
    <dbReference type="NCBI Taxonomy" id="56493"/>
    <lineage>
        <taxon>Eukaryota</taxon>
        <taxon>Fungi</taxon>
        <taxon>Dikarya</taxon>
        <taxon>Basidiomycota</taxon>
        <taxon>Agaricomycotina</taxon>
        <taxon>Agaricomycetes</taxon>
        <taxon>Thelephorales</taxon>
        <taxon>Thelephoraceae</taxon>
        <taxon>Thelephora</taxon>
    </lineage>
</organism>
<keyword evidence="3" id="KW-1185">Reference proteome</keyword>
<protein>
    <submittedName>
        <fullName evidence="2">Uncharacterized protein</fullName>
    </submittedName>
</protein>
<evidence type="ECO:0000313" key="3">
    <source>
        <dbReference type="Proteomes" id="UP000736335"/>
    </source>
</evidence>
<dbReference type="EMBL" id="WIUZ02000007">
    <property type="protein sequence ID" value="KAF9785236.1"/>
    <property type="molecule type" value="Genomic_DNA"/>
</dbReference>
<accession>A0A9P6HEP1</accession>
<sequence>MPHHFNFWRHTTFDPLHSAHLDNFRFHRRMMYYRGPSRILWFAAGAFAATWYHRAHARGEFRGWGACGNRRIEEWRAERAAEAATKDQFPTHSASQQRQNETTGEWSWRPTVPPSFEDEEVRRKWEDKTKKAQETVADLSESALDGIVVAAESLKAKLAEFRRSQGQEQHRHTPPPPEDTKPQHVV</sequence>
<evidence type="ECO:0000313" key="2">
    <source>
        <dbReference type="EMBL" id="KAF9785236.1"/>
    </source>
</evidence>
<gene>
    <name evidence="2" type="ORF">BJ322DRAFT_819816</name>
</gene>
<reference evidence="2" key="1">
    <citation type="journal article" date="2020" name="Nat. Commun.">
        <title>Large-scale genome sequencing of mycorrhizal fungi provides insights into the early evolution of symbiotic traits.</title>
        <authorList>
            <person name="Miyauchi S."/>
            <person name="Kiss E."/>
            <person name="Kuo A."/>
            <person name="Drula E."/>
            <person name="Kohler A."/>
            <person name="Sanchez-Garcia M."/>
            <person name="Morin E."/>
            <person name="Andreopoulos B."/>
            <person name="Barry K.W."/>
            <person name="Bonito G."/>
            <person name="Buee M."/>
            <person name="Carver A."/>
            <person name="Chen C."/>
            <person name="Cichocki N."/>
            <person name="Clum A."/>
            <person name="Culley D."/>
            <person name="Crous P.W."/>
            <person name="Fauchery L."/>
            <person name="Girlanda M."/>
            <person name="Hayes R.D."/>
            <person name="Keri Z."/>
            <person name="LaButti K."/>
            <person name="Lipzen A."/>
            <person name="Lombard V."/>
            <person name="Magnuson J."/>
            <person name="Maillard F."/>
            <person name="Murat C."/>
            <person name="Nolan M."/>
            <person name="Ohm R.A."/>
            <person name="Pangilinan J."/>
            <person name="Pereira M.F."/>
            <person name="Perotto S."/>
            <person name="Peter M."/>
            <person name="Pfister S."/>
            <person name="Riley R."/>
            <person name="Sitrit Y."/>
            <person name="Stielow J.B."/>
            <person name="Szollosi G."/>
            <person name="Zifcakova L."/>
            <person name="Stursova M."/>
            <person name="Spatafora J.W."/>
            <person name="Tedersoo L."/>
            <person name="Vaario L.M."/>
            <person name="Yamada A."/>
            <person name="Yan M."/>
            <person name="Wang P."/>
            <person name="Xu J."/>
            <person name="Bruns T."/>
            <person name="Baldrian P."/>
            <person name="Vilgalys R."/>
            <person name="Dunand C."/>
            <person name="Henrissat B."/>
            <person name="Grigoriev I.V."/>
            <person name="Hibbett D."/>
            <person name="Nagy L.G."/>
            <person name="Martin F.M."/>
        </authorList>
    </citation>
    <scope>NUCLEOTIDE SEQUENCE</scope>
    <source>
        <strain evidence="2">UH-Tt-Lm1</strain>
    </source>
</reference>
<dbReference type="Proteomes" id="UP000736335">
    <property type="component" value="Unassembled WGS sequence"/>
</dbReference>
<dbReference type="OrthoDB" id="2960209at2759"/>
<name>A0A9P6HEP1_9AGAM</name>
<proteinExistence type="predicted"/>
<feature type="compositionally biased region" description="Polar residues" evidence="1">
    <location>
        <begin position="88"/>
        <end position="105"/>
    </location>
</feature>
<feature type="region of interest" description="Disordered" evidence="1">
    <location>
        <begin position="160"/>
        <end position="186"/>
    </location>
</feature>